<dbReference type="RefSeq" id="WP_182539562.1">
    <property type="nucleotide sequence ID" value="NZ_JACGXA010000001.1"/>
</dbReference>
<dbReference type="Proteomes" id="UP000580910">
    <property type="component" value="Unassembled WGS sequence"/>
</dbReference>
<name>A0A7W3J0S7_9ACTN</name>
<proteinExistence type="predicted"/>
<sequence length="260" mass="27100">MRRSIIAVLTTLLVVAAIGAAAVAGGSGSTVTKARLERALPVVFANMYVQQARLLGRTDITAASLEPQAMCDKHGPDVADVGPGGDWICLMSWTDPQVPMPSEGYGKFELNVHSNDCFTAAGPSKLTGFLTLTDKRGREVTNPLFEFDGCFDPATDDTPTGTTFPSVFAITSPSVTPDGQGLVNAQVTCGTGSQGCAGTITAMAGKTSLGVVPYRLKEEATARIPFPNALPDGTKEVSFQVTPATGYSSDSPVVLPVQKQ</sequence>
<accession>A0A7W3J0S7</accession>
<dbReference type="AlphaFoldDB" id="A0A7W3J0S7"/>
<keyword evidence="2" id="KW-1185">Reference proteome</keyword>
<evidence type="ECO:0000313" key="2">
    <source>
        <dbReference type="Proteomes" id="UP000580910"/>
    </source>
</evidence>
<dbReference type="EMBL" id="JACGXA010000001">
    <property type="protein sequence ID" value="MBA8804197.1"/>
    <property type="molecule type" value="Genomic_DNA"/>
</dbReference>
<protein>
    <submittedName>
        <fullName evidence="1">Uncharacterized protein</fullName>
    </submittedName>
</protein>
<evidence type="ECO:0000313" key="1">
    <source>
        <dbReference type="EMBL" id="MBA8804197.1"/>
    </source>
</evidence>
<reference evidence="1 2" key="1">
    <citation type="submission" date="2020-07" db="EMBL/GenBank/DDBJ databases">
        <title>Sequencing the genomes of 1000 actinobacteria strains.</title>
        <authorList>
            <person name="Klenk H.-P."/>
        </authorList>
    </citation>
    <scope>NUCLEOTIDE SEQUENCE [LARGE SCALE GENOMIC DNA]</scope>
    <source>
        <strain evidence="1 2">DSM 21349</strain>
    </source>
</reference>
<gene>
    <name evidence="1" type="ORF">FB382_002488</name>
</gene>
<comment type="caution">
    <text evidence="1">The sequence shown here is derived from an EMBL/GenBank/DDBJ whole genome shotgun (WGS) entry which is preliminary data.</text>
</comment>
<organism evidence="1 2">
    <name type="scientific">Nocardioides ginsengisegetis</name>
    <dbReference type="NCBI Taxonomy" id="661491"/>
    <lineage>
        <taxon>Bacteria</taxon>
        <taxon>Bacillati</taxon>
        <taxon>Actinomycetota</taxon>
        <taxon>Actinomycetes</taxon>
        <taxon>Propionibacteriales</taxon>
        <taxon>Nocardioidaceae</taxon>
        <taxon>Nocardioides</taxon>
    </lineage>
</organism>